<feature type="non-terminal residue" evidence="4">
    <location>
        <position position="701"/>
    </location>
</feature>
<dbReference type="SMART" id="SM00409">
    <property type="entry name" value="IG"/>
    <property type="match status" value="4"/>
</dbReference>
<dbReference type="CDD" id="cd00096">
    <property type="entry name" value="Ig"/>
    <property type="match status" value="1"/>
</dbReference>
<dbReference type="Gene3D" id="2.60.40.10">
    <property type="entry name" value="Immunoglobulins"/>
    <property type="match status" value="5"/>
</dbReference>
<keyword evidence="2" id="KW-0393">Immunoglobulin domain</keyword>
<dbReference type="InterPro" id="IPR007110">
    <property type="entry name" value="Ig-like_dom"/>
</dbReference>
<dbReference type="InterPro" id="IPR003599">
    <property type="entry name" value="Ig_sub"/>
</dbReference>
<feature type="non-terminal residue" evidence="4">
    <location>
        <position position="1"/>
    </location>
</feature>
<dbReference type="FunFam" id="2.60.40.10:FF:000107">
    <property type="entry name" value="Myosin, light chain kinase a"/>
    <property type="match status" value="3"/>
</dbReference>
<dbReference type="PANTHER" id="PTHR47633">
    <property type="entry name" value="IMMUNOGLOBULIN"/>
    <property type="match status" value="1"/>
</dbReference>
<dbReference type="InterPro" id="IPR036179">
    <property type="entry name" value="Ig-like_dom_sf"/>
</dbReference>
<comment type="caution">
    <text evidence="4">The sequence shown here is derived from an EMBL/GenBank/DDBJ whole genome shotgun (WGS) entry which is preliminary data.</text>
</comment>
<gene>
    <name evidence="4" type="ORF">RFH988_LOCUS37600</name>
</gene>
<evidence type="ECO:0000256" key="2">
    <source>
        <dbReference type="ARBA" id="ARBA00023319"/>
    </source>
</evidence>
<sequence>FVWLKDNKPLTASNRLRTRYDIGTKQVLLQINDVRPQDVGEYVVIATNPAGQDSTVGSLSVVPDKPGVDERPFVPQDKFRNLEAPEGKGPRRLEIVPGVDVQPFVPPEKFHKLDHVPPSERPDVELAEPKRPPRVIVPLSNYELEELMPVILTTTIDAGVPMATFTWYKNGQPLLEGNRFTTKYDILPKVLTLQILAARPDDQGTYTVRATNPVGSDETTCKLTIRPVASIDTRPFVQPEHFAQLELKAPPPTKEDMKQMEAPKVVVPLKGVQVNEGSPVLLQATIVGKPTPNFVWLKDGAPLAASNRLRTRYDIGTKQVLLQIDDVRPQDIGEYVVIATNPAGQDSTICSLNVLPDKTVVDERPFVPQDKFRNLEAPEGKGPRRIEIIPGVDVQPFVSPEKFHKLDHVPPSERPERELAEPKRAPRVISPLTNCELEELMPVLLTTTIDAGVPMASFTWYKNNQPLLEGNRFTTKYDILTKVLTLQVLAARPDDQGTYTVRATNPSGTDETTAKLTIRPVASIDTRPFVQPEHFAQLEVKAPPPTKEDMEKMEPPKVIVPLKPIQVNEGSPILLQATITGKPRPKFVWLKDNVPLAASNRLRTRYDIGTKQVLLQIDDVRPQDTGDYHVIATNPAGEDSTICSVNVIPDKTVVDERPFVPQDKFRNLEHPEGKGRRPLEIIPGVDIQPFVSPEKFLKLDH</sequence>
<name>A0A815R492_9BILA</name>
<feature type="domain" description="Ig-like" evidence="3">
    <location>
        <begin position="133"/>
        <end position="224"/>
    </location>
</feature>
<reference evidence="4" key="1">
    <citation type="submission" date="2021-02" db="EMBL/GenBank/DDBJ databases">
        <authorList>
            <person name="Nowell W R."/>
        </authorList>
    </citation>
    <scope>NUCLEOTIDE SEQUENCE</scope>
</reference>
<dbReference type="OrthoDB" id="5985519at2759"/>
<proteinExistence type="predicted"/>
<accession>A0A815R492</accession>
<dbReference type="Proteomes" id="UP000663882">
    <property type="component" value="Unassembled WGS sequence"/>
</dbReference>
<dbReference type="InterPro" id="IPR013783">
    <property type="entry name" value="Ig-like_fold"/>
</dbReference>
<protein>
    <recommendedName>
        <fullName evidence="3">Ig-like domain-containing protein</fullName>
    </recommendedName>
</protein>
<dbReference type="FunFam" id="2.60.40.10:FF:000032">
    <property type="entry name" value="palladin isoform X1"/>
    <property type="match status" value="1"/>
</dbReference>
<evidence type="ECO:0000313" key="4">
    <source>
        <dbReference type="EMBL" id="CAF1472354.1"/>
    </source>
</evidence>
<feature type="domain" description="Ig-like" evidence="3">
    <location>
        <begin position="426"/>
        <end position="517"/>
    </location>
</feature>
<dbReference type="PANTHER" id="PTHR47633:SF4">
    <property type="entry name" value="MYOPALLADIN ISOFORM X1"/>
    <property type="match status" value="1"/>
</dbReference>
<dbReference type="InterPro" id="IPR013098">
    <property type="entry name" value="Ig_I-set"/>
</dbReference>
<evidence type="ECO:0000256" key="1">
    <source>
        <dbReference type="ARBA" id="ARBA00023157"/>
    </source>
</evidence>
<dbReference type="InterPro" id="IPR003598">
    <property type="entry name" value="Ig_sub2"/>
</dbReference>
<dbReference type="EMBL" id="CAJNOO010007673">
    <property type="protein sequence ID" value="CAF1472354.1"/>
    <property type="molecule type" value="Genomic_DNA"/>
</dbReference>
<feature type="domain" description="Ig-like" evidence="3">
    <location>
        <begin position="263"/>
        <end position="353"/>
    </location>
</feature>
<feature type="domain" description="Ig-like" evidence="3">
    <location>
        <begin position="556"/>
        <end position="646"/>
    </location>
</feature>
<dbReference type="PROSITE" id="PS50835">
    <property type="entry name" value="IG_LIKE"/>
    <property type="match status" value="4"/>
</dbReference>
<organism evidence="4 5">
    <name type="scientific">Rotaria sordida</name>
    <dbReference type="NCBI Taxonomy" id="392033"/>
    <lineage>
        <taxon>Eukaryota</taxon>
        <taxon>Metazoa</taxon>
        <taxon>Spiralia</taxon>
        <taxon>Gnathifera</taxon>
        <taxon>Rotifera</taxon>
        <taxon>Eurotatoria</taxon>
        <taxon>Bdelloidea</taxon>
        <taxon>Philodinida</taxon>
        <taxon>Philodinidae</taxon>
        <taxon>Rotaria</taxon>
    </lineage>
</organism>
<evidence type="ECO:0000313" key="5">
    <source>
        <dbReference type="Proteomes" id="UP000663882"/>
    </source>
</evidence>
<evidence type="ECO:0000259" key="3">
    <source>
        <dbReference type="PROSITE" id="PS50835"/>
    </source>
</evidence>
<dbReference type="AlphaFoldDB" id="A0A815R492"/>
<dbReference type="SUPFAM" id="SSF48726">
    <property type="entry name" value="Immunoglobulin"/>
    <property type="match status" value="5"/>
</dbReference>
<dbReference type="SMART" id="SM00408">
    <property type="entry name" value="IGc2"/>
    <property type="match status" value="4"/>
</dbReference>
<keyword evidence="1" id="KW-1015">Disulfide bond</keyword>
<dbReference type="Pfam" id="PF07679">
    <property type="entry name" value="I-set"/>
    <property type="match status" value="5"/>
</dbReference>